<evidence type="ECO:0000313" key="1">
    <source>
        <dbReference type="EMBL" id="VDN06367.1"/>
    </source>
</evidence>
<accession>A0A182F092</accession>
<evidence type="ECO:0000313" key="2">
    <source>
        <dbReference type="Proteomes" id="UP000271087"/>
    </source>
</evidence>
<reference evidence="1 2" key="2">
    <citation type="submission" date="2018-08" db="EMBL/GenBank/DDBJ databases">
        <authorList>
            <person name="Laetsch R D."/>
            <person name="Stevens L."/>
            <person name="Kumar S."/>
            <person name="Blaxter L. M."/>
        </authorList>
    </citation>
    <scope>NUCLEOTIDE SEQUENCE [LARGE SCALE GENOMIC DNA]</scope>
</reference>
<dbReference type="EMBL" id="UYRW01019933">
    <property type="protein sequence ID" value="VDN06367.1"/>
    <property type="molecule type" value="Genomic_DNA"/>
</dbReference>
<sequence>MLVNPYERGKSEKALILLDMGSECNLITKAMAEKL</sequence>
<dbReference type="WBParaSite" id="nOo.2.0.1.t13855-RA">
    <property type="protein sequence ID" value="nOo.2.0.1.t13855-RA"/>
    <property type="gene ID" value="nOo.2.0.1.g13855"/>
</dbReference>
<evidence type="ECO:0000313" key="3">
    <source>
        <dbReference type="WBParaSite" id="nOo.2.0.1.t13855-RA"/>
    </source>
</evidence>
<proteinExistence type="predicted"/>
<reference evidence="3" key="1">
    <citation type="submission" date="2016-06" db="UniProtKB">
        <authorList>
            <consortium name="WormBaseParasite"/>
        </authorList>
    </citation>
    <scope>IDENTIFICATION</scope>
</reference>
<name>A0A182F092_ONCOC</name>
<organism evidence="3">
    <name type="scientific">Onchocerca ochengi</name>
    <name type="common">Filarial nematode worm</name>
    <dbReference type="NCBI Taxonomy" id="42157"/>
    <lineage>
        <taxon>Eukaryota</taxon>
        <taxon>Metazoa</taxon>
        <taxon>Ecdysozoa</taxon>
        <taxon>Nematoda</taxon>
        <taxon>Chromadorea</taxon>
        <taxon>Rhabditida</taxon>
        <taxon>Spirurina</taxon>
        <taxon>Spiruromorpha</taxon>
        <taxon>Filarioidea</taxon>
        <taxon>Onchocercidae</taxon>
        <taxon>Onchocerca</taxon>
    </lineage>
</organism>
<gene>
    <name evidence="1" type="ORF">NOO_LOCUS13855</name>
</gene>
<protein>
    <submittedName>
        <fullName evidence="3">DUF1758 domain-containing protein</fullName>
    </submittedName>
</protein>
<keyword evidence="2" id="KW-1185">Reference proteome</keyword>
<dbReference type="Proteomes" id="UP000271087">
    <property type="component" value="Unassembled WGS sequence"/>
</dbReference>
<dbReference type="AlphaFoldDB" id="A0A182F092"/>